<keyword evidence="2" id="KW-1185">Reference proteome</keyword>
<organism evidence="1 2">
    <name type="scientific">Neophaeococcomyces mojaviensis</name>
    <dbReference type="NCBI Taxonomy" id="3383035"/>
    <lineage>
        <taxon>Eukaryota</taxon>
        <taxon>Fungi</taxon>
        <taxon>Dikarya</taxon>
        <taxon>Ascomycota</taxon>
        <taxon>Pezizomycotina</taxon>
        <taxon>Eurotiomycetes</taxon>
        <taxon>Chaetothyriomycetidae</taxon>
        <taxon>Chaetothyriales</taxon>
        <taxon>Chaetothyriales incertae sedis</taxon>
        <taxon>Neophaeococcomyces</taxon>
    </lineage>
</organism>
<accession>A0ACC3A0X6</accession>
<gene>
    <name evidence="1" type="primary">RRI1</name>
    <name evidence="1" type="ORF">H2198_007146</name>
</gene>
<evidence type="ECO:0000313" key="2">
    <source>
        <dbReference type="Proteomes" id="UP001172386"/>
    </source>
</evidence>
<reference evidence="1" key="1">
    <citation type="submission" date="2022-10" db="EMBL/GenBank/DDBJ databases">
        <title>Culturing micro-colonial fungi from biological soil crusts in the Mojave desert and describing Neophaeococcomyces mojavensis, and introducing the new genera and species Taxawa tesnikishii.</title>
        <authorList>
            <person name="Kurbessoian T."/>
            <person name="Stajich J.E."/>
        </authorList>
    </citation>
    <scope>NUCLEOTIDE SEQUENCE</scope>
    <source>
        <strain evidence="1">JES_112</strain>
    </source>
</reference>
<comment type="caution">
    <text evidence="1">The sequence shown here is derived from an EMBL/GenBank/DDBJ whole genome shotgun (WGS) entry which is preliminary data.</text>
</comment>
<proteinExistence type="predicted"/>
<protein>
    <submittedName>
        <fullName evidence="1">COP9 signalosome catalytic subunit rri1</fullName>
    </submittedName>
</protein>
<dbReference type="EMBL" id="JAPDRQ010000144">
    <property type="protein sequence ID" value="KAJ9653689.1"/>
    <property type="molecule type" value="Genomic_DNA"/>
</dbReference>
<evidence type="ECO:0000313" key="1">
    <source>
        <dbReference type="EMBL" id="KAJ9653689.1"/>
    </source>
</evidence>
<dbReference type="Proteomes" id="UP001172386">
    <property type="component" value="Unassembled WGS sequence"/>
</dbReference>
<sequence length="375" mass="41240">MSTSAAQRSWEAENEIITIDGEKNALYTLPEATAYKKLTEDTKPWKDDPNYFTDVRISALALLKMTMHARSGGSIEIMGLMLGYVSGRSFIVTDAFRLPVEATETRVNAHEEAYEYMATFPHFSRQTDRQENPIGWYHSHPGYGCWLSGIDVGTQKTWQQGHTPFVAVVIDPDRTVSAGRVEIGAFRTYPDSYRPSDQKAQDDGFQAIPTGKIEDFGAHANDYYPLDIHHFKSTLDQQLLDLLWNKYWTSTLSQSPLFTNAEYAKHQIADHAIKVKEASRKLRQGSAPGPRRTATELAASSDTKTNLRVLPEKSIEQVVKGGNKISQEAIAGLLASDVKNKLFMGVVQEARIAAASAQAIDAAAGTAAAAAAAPT</sequence>
<name>A0ACC3A0X6_9EURO</name>